<name>A0ABN8SE05_9CNID</name>
<evidence type="ECO:0000256" key="1">
    <source>
        <dbReference type="SAM" id="MobiDB-lite"/>
    </source>
</evidence>
<dbReference type="Proteomes" id="UP001159427">
    <property type="component" value="Unassembled WGS sequence"/>
</dbReference>
<comment type="caution">
    <text evidence="2">The sequence shown here is derived from an EMBL/GenBank/DDBJ whole genome shotgun (WGS) entry which is preliminary data.</text>
</comment>
<feature type="non-terminal residue" evidence="2">
    <location>
        <position position="1"/>
    </location>
</feature>
<evidence type="ECO:0008006" key="4">
    <source>
        <dbReference type="Google" id="ProtNLM"/>
    </source>
</evidence>
<keyword evidence="3" id="KW-1185">Reference proteome</keyword>
<gene>
    <name evidence="2" type="ORF">PEVE_00019758</name>
</gene>
<organism evidence="2 3">
    <name type="scientific">Porites evermanni</name>
    <dbReference type="NCBI Taxonomy" id="104178"/>
    <lineage>
        <taxon>Eukaryota</taxon>
        <taxon>Metazoa</taxon>
        <taxon>Cnidaria</taxon>
        <taxon>Anthozoa</taxon>
        <taxon>Hexacorallia</taxon>
        <taxon>Scleractinia</taxon>
        <taxon>Fungiina</taxon>
        <taxon>Poritidae</taxon>
        <taxon>Porites</taxon>
    </lineage>
</organism>
<protein>
    <recommendedName>
        <fullName evidence="4">Non-specific serine/threonine protein kinase</fullName>
    </recommendedName>
</protein>
<sequence>DEFKTALAELEVLPFRDDGQKSAFFETVRRIQARHVIQCFKFGVAERKNSSTENSQFCEEVINIFDICFSSCYTTDVEKRIAFDYFAKALKFCFPEHSSQCLSTAILSKLLQLVQIFQAGKLATIVCDNTTQVANPNLRIKGAKSLFDEVLAIFQTRRDQGHLAEIVDQTIRFASKDASISCIGEQVAGWRSDHVVTPVLLSNWVKLLKFEHVSNDFACALAKMDDPCCIKQHQIVLHPYSPVPLLQPINVYESKVCYFAEVLENLKSSNIAVTLPLDEERLRILCGHIHHFNCDPSPPSLRMTSLKLFANISVSNGVLKGILDQYFKDGPSLQNLKINEQSLQPEFPQADAFELVFEALKLYPDGRLVNRLLQFWKENVPGNQDYIALSHLIGLLLQGSKSEKQSHLAESAAKTVDFVVSTCLRIPQSLKPLVTFWCPFIASFLKIFPESYQSRQDVLVHLIKKAQELINKAVERLEDDFFCSFYLDLRRPIRPCGDELRLILNFLEWIAQQCCTEEMKGEMMFLLMSCILDKISSIQDFQFSVYVIKQLSLGQHKNFIIKKELIRNFIGLAKLFKEREVKNVFQEVVKGLASDQNLELKDEIFSEILLLVRRCSIAKTIPPDTLRLFSLVSSCPLSGDRRVKVLQRSKETGKGLSCGIQILQLVKRRPHLVMKEENKYFDLLFSAFFDVLREDKDMCLQFYTQQLSVLNSPQVIVHLCCSEVPRLISSGMFQEIESQWCLPVFQHAPEVNSPTEMLALYFQVRESAVKVVERVAENPGNEVEFQQQTFISSLLKVVESNVLTFQEKLSLVEKVCETFVRDPSNLTKETVVNVLCNMIPFSQLQNDDKTVNKDVMRLELNEIEAILENPAMMSQLSRLPIGLNNSLCSLFSTMTSGYCSSGKLADIYNFIGSQEHLDEAFFDNVVAILKVAAEESNSVKNFIELLKEVVTFARGVSPELDTFIIDSFRYLLENRVPKQERTRFLSDVVLNWGFLPNFPILSYLEVPRLLWIVYSSIADTPKRCELIDRGQVILQKTTNLQTLCNTLSYDHIRRRIACCDLELLVLNSSLSTDEAVLAYELSSSLSRHDQRLRCFTFSDVHIHEGCFKFIAHETRLETESSSRDEILNAGSAEGNKGSSSLAIESEILTPATIALKMIEHVKRTLRKEEDLAEVVSLLWNLSFGHKRFFCRDECAKSLTLCDDYLKVFLSIASEASSTEIMLHWAKVDSHYVYQCSEVILMACKKRCEADDNGKEDLLKFQAVVSATLEKMRTTQSETIAPVWHRDPCFLLVKPQLKHLIGILERRLPISVQTQILNLFQTNMPAAVTLADVVSSWSNQDQVRRLVESMHLVCQEEELPSQSEFVWQLLKAFGRFCLDSSDSLMAKFKELLLLRDPQDEYGFNRLPKWREKMIASGFSSHVIDFWCVAFLTTPFEELSSRDVDAIVDLNSNSQQIGSAIFEEINSCIFPEHDFGGTITLERGIKEPSTKERLRLARLLGEFINMLRLRKPEESRKDAAIKQIVVEACDELCKAYKREEKKRPNGGDLYMIHEDVLKALFTEVFGKQYKSDAGVVSGGEASPAVNAESRGQSCATRQSSYLHENLPHILRHNEVFEPLLVLLRRWLSRSAVKPTLASHTQGVVQQIFSIHSAVEESDRKSAHVAVDPELHRKIQAHILSLEENQTLIAQLQASGYNQTTKGTQNLWSSSTLEVSGYISKRESADSKRFLKKMTQNLRILWDEWKHILFALGKGSVKVDGTDVRTRDLFSLQTTLEVMEKQVSAVKEAVNQIELGDLKRRVKQLMRKEQRCRERTEKLYKSKARNSSTPKDKDQPKKFVAVWENRFLENVKLCSERIPGCYAPNGFHSEKPVLCALSVDNRILAVFEEDKNGRREEIENVEVKLMAAGMYVFGLHSSEHDYVTDELWAAFFKKLLKERLVPNIVLSNESPGFDWMVKFVQPGK</sequence>
<evidence type="ECO:0000313" key="2">
    <source>
        <dbReference type="EMBL" id="CAH3189789.1"/>
    </source>
</evidence>
<dbReference type="EMBL" id="CALNXI010002660">
    <property type="protein sequence ID" value="CAH3189789.1"/>
    <property type="molecule type" value="Genomic_DNA"/>
</dbReference>
<accession>A0ABN8SE05</accession>
<feature type="non-terminal residue" evidence="2">
    <location>
        <position position="1961"/>
    </location>
</feature>
<evidence type="ECO:0000313" key="3">
    <source>
        <dbReference type="Proteomes" id="UP001159427"/>
    </source>
</evidence>
<reference evidence="2 3" key="1">
    <citation type="submission" date="2022-05" db="EMBL/GenBank/DDBJ databases">
        <authorList>
            <consortium name="Genoscope - CEA"/>
            <person name="William W."/>
        </authorList>
    </citation>
    <scope>NUCLEOTIDE SEQUENCE [LARGE SCALE GENOMIC DNA]</scope>
</reference>
<proteinExistence type="predicted"/>
<feature type="region of interest" description="Disordered" evidence="1">
    <location>
        <begin position="1810"/>
        <end position="1832"/>
    </location>
</feature>